<protein>
    <submittedName>
        <fullName evidence="1">Uncharacterized protein</fullName>
    </submittedName>
</protein>
<comment type="caution">
    <text evidence="1">The sequence shown here is derived from an EMBL/GenBank/DDBJ whole genome shotgun (WGS) entry which is preliminary data.</text>
</comment>
<name>A0ACC2K0M3_9PEZI</name>
<sequence>MPSSSVTDLTSTTLQANKTVKGVVQSGIDAEASQSNRGISSCKDRSEDLNGGCPRPQSTAQRIQVVATEVLSIIGSYGVHFERESGIWNAFEEFLPTAMKQIAMNGPINMLLPGFPFKENSKDLVLGQLPDLGEELALAHLQGLCDNIAAIYENGAYVLICSDGLVYNDLIGVSEETAWGYGEALRAMATRKELHNIKFIRLWDLLDHDPRHQLHQESPTKDKAYYLEHAFSIRQELLSTYSDAQFDASAAVKADKDWAATHDAYVDVLAKKAVEYPNKTAEQMITRGKAYGTALGIKFPNHIRLSIHDSAGRGKLSLALIPSPQKGVIGLMPWRSAIAVDGDGSYRAVYPDQVQDTHDLVYKNGHPYYYRVKSDLFDWTDSGLRVDFEHLYPCGLIIRPIDCSPSMRLIPMQKVRHLSNNFSPVVLRGFSGTTDEDIWVEKGHELGKILSWALTGTIFKVVNSRDDSKMANNVTSNEPLPMHFDGVFKFTDHEDPVTGEVKKALDPPGYQYFTCLATAPKGDGYTLFCSSRLVFRYLPVSWPVERLEPVTWEMTNDGFWSNVHKGLPLVVRHSVTGAPCLRWHSPWDSDKTKYSSYKIVVENEEQSLVQLIERSTYDFRACLRFSWQVGDLLVSDNVAMLHTRTSYTSECDREMWRIHLD</sequence>
<organism evidence="1 2">
    <name type="scientific">Lasiodiplodia mahajangana</name>
    <dbReference type="NCBI Taxonomy" id="1108764"/>
    <lineage>
        <taxon>Eukaryota</taxon>
        <taxon>Fungi</taxon>
        <taxon>Dikarya</taxon>
        <taxon>Ascomycota</taxon>
        <taxon>Pezizomycotina</taxon>
        <taxon>Dothideomycetes</taxon>
        <taxon>Dothideomycetes incertae sedis</taxon>
        <taxon>Botryosphaeriales</taxon>
        <taxon>Botryosphaeriaceae</taxon>
        <taxon>Lasiodiplodia</taxon>
    </lineage>
</organism>
<dbReference type="Proteomes" id="UP001153332">
    <property type="component" value="Unassembled WGS sequence"/>
</dbReference>
<gene>
    <name evidence="1" type="ORF">O1611_g341</name>
</gene>
<evidence type="ECO:0000313" key="1">
    <source>
        <dbReference type="EMBL" id="KAJ8133279.1"/>
    </source>
</evidence>
<dbReference type="EMBL" id="JAPUUL010000026">
    <property type="protein sequence ID" value="KAJ8133279.1"/>
    <property type="molecule type" value="Genomic_DNA"/>
</dbReference>
<proteinExistence type="predicted"/>
<evidence type="ECO:0000313" key="2">
    <source>
        <dbReference type="Proteomes" id="UP001153332"/>
    </source>
</evidence>
<keyword evidence="2" id="KW-1185">Reference proteome</keyword>
<accession>A0ACC2K0M3</accession>
<reference evidence="1" key="1">
    <citation type="submission" date="2022-12" db="EMBL/GenBank/DDBJ databases">
        <title>Genome Sequence of Lasiodiplodia mahajangana.</title>
        <authorList>
            <person name="Buettner E."/>
        </authorList>
    </citation>
    <scope>NUCLEOTIDE SEQUENCE</scope>
    <source>
        <strain evidence="1">VT137</strain>
    </source>
</reference>